<keyword evidence="3" id="KW-0813">Transport</keyword>
<organism evidence="11 12">
    <name type="scientific">Qipengyuania aurantiaca</name>
    <dbReference type="NCBI Taxonomy" id="2867233"/>
    <lineage>
        <taxon>Bacteria</taxon>
        <taxon>Pseudomonadati</taxon>
        <taxon>Pseudomonadota</taxon>
        <taxon>Alphaproteobacteria</taxon>
        <taxon>Sphingomonadales</taxon>
        <taxon>Erythrobacteraceae</taxon>
        <taxon>Qipengyuania</taxon>
    </lineage>
</organism>
<comment type="subcellular location">
    <subcellularLocation>
        <location evidence="1">Cell inner membrane</location>
        <topology evidence="1">Single-pass membrane protein</topology>
        <orientation evidence="1">Periplasmic side</orientation>
    </subcellularLocation>
</comment>
<dbReference type="SUPFAM" id="SSF74653">
    <property type="entry name" value="TolA/TonB C-terminal domain"/>
    <property type="match status" value="2"/>
</dbReference>
<dbReference type="PANTHER" id="PTHR33446">
    <property type="entry name" value="PROTEIN TONB-RELATED"/>
    <property type="match status" value="1"/>
</dbReference>
<dbReference type="RefSeq" id="WP_221425251.1">
    <property type="nucleotide sequence ID" value="NZ_CP081295.1"/>
</dbReference>
<proteinExistence type="inferred from homology"/>
<keyword evidence="7" id="KW-0653">Protein transport</keyword>
<dbReference type="PROSITE" id="PS52015">
    <property type="entry name" value="TONB_CTD"/>
    <property type="match status" value="1"/>
</dbReference>
<evidence type="ECO:0000259" key="10">
    <source>
        <dbReference type="PROSITE" id="PS52015"/>
    </source>
</evidence>
<dbReference type="InterPro" id="IPR051045">
    <property type="entry name" value="TonB-dependent_transducer"/>
</dbReference>
<dbReference type="Proteomes" id="UP000824281">
    <property type="component" value="Chromosome"/>
</dbReference>
<keyword evidence="9" id="KW-0472">Membrane</keyword>
<dbReference type="InterPro" id="IPR006260">
    <property type="entry name" value="TonB/TolA_C"/>
</dbReference>
<evidence type="ECO:0000256" key="1">
    <source>
        <dbReference type="ARBA" id="ARBA00004383"/>
    </source>
</evidence>
<evidence type="ECO:0000313" key="12">
    <source>
        <dbReference type="Proteomes" id="UP000824281"/>
    </source>
</evidence>
<dbReference type="EMBL" id="CP081295">
    <property type="protein sequence ID" value="QZD89773.1"/>
    <property type="molecule type" value="Genomic_DNA"/>
</dbReference>
<evidence type="ECO:0000256" key="5">
    <source>
        <dbReference type="ARBA" id="ARBA00022519"/>
    </source>
</evidence>
<keyword evidence="4" id="KW-1003">Cell membrane</keyword>
<name>A0ABX8ZQ54_9SPHN</name>
<evidence type="ECO:0000256" key="4">
    <source>
        <dbReference type="ARBA" id="ARBA00022475"/>
    </source>
</evidence>
<sequence length="300" mass="33339">MAAEVAEADAPLMYEGEPVYEKFEELDVAPRWRSGDTLEDLPGQARFEEEKRGQRLVASAILLKDGSLTRIELEEPTGVEKIDAAALERLSGWKLNPARLDGEPVYAKIRVTPWIGYWPQRVEGEVPELPEEAKALGHNGTTRIKGTVAPDGSFVDVELLESSKSDIIDAAVLAAVAGWRFDPPVRLDGEPHTIENSYSFPLSQVTGGTGSMSAGLRDYTCSAFVAEYDWWRSVNPGAEPDDYNFRKFFLGLNVIGSLGGTVNVEAFKSMMSGFDRRWDKAVERCRKKPQEMFVKAFRKS</sequence>
<keyword evidence="6" id="KW-0812">Transmembrane</keyword>
<gene>
    <name evidence="11" type="ORF">K3148_13390</name>
</gene>
<evidence type="ECO:0000256" key="3">
    <source>
        <dbReference type="ARBA" id="ARBA00022448"/>
    </source>
</evidence>
<keyword evidence="12" id="KW-1185">Reference proteome</keyword>
<evidence type="ECO:0000256" key="6">
    <source>
        <dbReference type="ARBA" id="ARBA00022692"/>
    </source>
</evidence>
<keyword evidence="8" id="KW-1133">Transmembrane helix</keyword>
<protein>
    <submittedName>
        <fullName evidence="11">Energy transducer TonB</fullName>
    </submittedName>
</protein>
<dbReference type="InterPro" id="IPR037682">
    <property type="entry name" value="TonB_C"/>
</dbReference>
<evidence type="ECO:0000256" key="9">
    <source>
        <dbReference type="ARBA" id="ARBA00023136"/>
    </source>
</evidence>
<accession>A0ABX8ZQ54</accession>
<evidence type="ECO:0000313" key="11">
    <source>
        <dbReference type="EMBL" id="QZD89773.1"/>
    </source>
</evidence>
<evidence type="ECO:0000256" key="2">
    <source>
        <dbReference type="ARBA" id="ARBA00006555"/>
    </source>
</evidence>
<evidence type="ECO:0000256" key="8">
    <source>
        <dbReference type="ARBA" id="ARBA00022989"/>
    </source>
</evidence>
<dbReference type="NCBIfam" id="TIGR01352">
    <property type="entry name" value="tonB_Cterm"/>
    <property type="match status" value="1"/>
</dbReference>
<dbReference type="Gene3D" id="3.30.1150.10">
    <property type="match status" value="2"/>
</dbReference>
<reference evidence="11 12" key="1">
    <citation type="submission" date="2021-08" db="EMBL/GenBank/DDBJ databases">
        <title>Comparative Genomics Analysis of the Genus Qipengyuania Reveals Extensive Genetic Diversity and Metabolic Versatility, Including the Description of Fifteen Novel Species.</title>
        <authorList>
            <person name="Liu Y."/>
        </authorList>
    </citation>
    <scope>NUCLEOTIDE SEQUENCE [LARGE SCALE GENOMIC DNA]</scope>
    <source>
        <strain evidence="11 12">1NDH13</strain>
    </source>
</reference>
<feature type="domain" description="TonB C-terminal" evidence="10">
    <location>
        <begin position="114"/>
        <end position="209"/>
    </location>
</feature>
<dbReference type="Pfam" id="PF03544">
    <property type="entry name" value="TonB_C"/>
    <property type="match status" value="2"/>
</dbReference>
<keyword evidence="5" id="KW-0997">Cell inner membrane</keyword>
<dbReference type="PANTHER" id="PTHR33446:SF2">
    <property type="entry name" value="PROTEIN TONB"/>
    <property type="match status" value="1"/>
</dbReference>
<evidence type="ECO:0000256" key="7">
    <source>
        <dbReference type="ARBA" id="ARBA00022927"/>
    </source>
</evidence>
<comment type="similarity">
    <text evidence="2">Belongs to the TonB family.</text>
</comment>